<dbReference type="GO" id="GO:0005524">
    <property type="term" value="F:ATP binding"/>
    <property type="evidence" value="ECO:0007669"/>
    <property type="project" value="InterPro"/>
</dbReference>
<dbReference type="OrthoDB" id="9781415at2"/>
<keyword evidence="5" id="KW-1185">Reference proteome</keyword>
<dbReference type="AlphaFoldDB" id="A0A1I0QUD7"/>
<feature type="binding site" evidence="2">
    <location>
        <begin position="7"/>
        <end position="14"/>
    </location>
    <ligand>
        <name>substrate</name>
    </ligand>
</feature>
<dbReference type="PIRSF" id="PIRSF000709">
    <property type="entry name" value="6PFK_2-Ptase"/>
    <property type="match status" value="1"/>
</dbReference>
<protein>
    <submittedName>
        <fullName evidence="4">Probable phosphoglycerate mutase</fullName>
    </submittedName>
</protein>
<accession>A0A1I0QUD7</accession>
<dbReference type="RefSeq" id="WP_092454462.1">
    <property type="nucleotide sequence ID" value="NZ_FOJI01000009.1"/>
</dbReference>
<dbReference type="STRING" id="99656.SAMN05421659_109111"/>
<evidence type="ECO:0000256" key="2">
    <source>
        <dbReference type="PIRSR" id="PIRSR613078-2"/>
    </source>
</evidence>
<dbReference type="GO" id="GO:0005829">
    <property type="term" value="C:cytosol"/>
    <property type="evidence" value="ECO:0007669"/>
    <property type="project" value="TreeGrafter"/>
</dbReference>
<dbReference type="EMBL" id="FOJI01000009">
    <property type="protein sequence ID" value="SEW31023.1"/>
    <property type="molecule type" value="Genomic_DNA"/>
</dbReference>
<feature type="site" description="Transition state stabilizer" evidence="3">
    <location>
        <position position="150"/>
    </location>
</feature>
<dbReference type="SUPFAM" id="SSF53254">
    <property type="entry name" value="Phosphoglycerate mutase-like"/>
    <property type="match status" value="1"/>
</dbReference>
<evidence type="ECO:0000256" key="3">
    <source>
        <dbReference type="PIRSR" id="PIRSR613078-3"/>
    </source>
</evidence>
<dbReference type="PANTHER" id="PTHR10606:SF44">
    <property type="entry name" value="6-PHOSPHOFRUCTO 2-KINASE_FRUCTOSE 2,6-BISPHOSPHATASE LONG FORM"/>
    <property type="match status" value="1"/>
</dbReference>
<dbReference type="GO" id="GO:0003873">
    <property type="term" value="F:6-phosphofructo-2-kinase activity"/>
    <property type="evidence" value="ECO:0007669"/>
    <property type="project" value="TreeGrafter"/>
</dbReference>
<dbReference type="Proteomes" id="UP000199701">
    <property type="component" value="Unassembled WGS sequence"/>
</dbReference>
<name>A0A1I0QUD7_9FIRM</name>
<dbReference type="PANTHER" id="PTHR10606">
    <property type="entry name" value="6-PHOSPHOFRUCTO-2-KINASE/FRUCTOSE-2,6-BISPHOSPHATASE"/>
    <property type="match status" value="1"/>
</dbReference>
<feature type="active site" description="Tele-phosphohistidine intermediate" evidence="1">
    <location>
        <position position="8"/>
    </location>
</feature>
<evidence type="ECO:0000256" key="1">
    <source>
        <dbReference type="PIRSR" id="PIRSR613078-1"/>
    </source>
</evidence>
<reference evidence="4 5" key="1">
    <citation type="submission" date="2016-10" db="EMBL/GenBank/DDBJ databases">
        <authorList>
            <person name="de Groot N.N."/>
        </authorList>
    </citation>
    <scope>NUCLEOTIDE SEQUENCE [LARGE SCALE GENOMIC DNA]</scope>
    <source>
        <strain evidence="4 5">DSM 9179</strain>
    </source>
</reference>
<evidence type="ECO:0000313" key="5">
    <source>
        <dbReference type="Proteomes" id="UP000199701"/>
    </source>
</evidence>
<dbReference type="GO" id="GO:0004331">
    <property type="term" value="F:fructose-2,6-bisphosphate 2-phosphatase activity"/>
    <property type="evidence" value="ECO:0007669"/>
    <property type="project" value="TreeGrafter"/>
</dbReference>
<dbReference type="InterPro" id="IPR029033">
    <property type="entry name" value="His_PPase_superfam"/>
</dbReference>
<evidence type="ECO:0000313" key="4">
    <source>
        <dbReference type="EMBL" id="SEW31023.1"/>
    </source>
</evidence>
<feature type="binding site" evidence="2">
    <location>
        <position position="59"/>
    </location>
    <ligand>
        <name>substrate</name>
    </ligand>
</feature>
<organism evidence="4 5">
    <name type="scientific">[Clostridium] fimetarium</name>
    <dbReference type="NCBI Taxonomy" id="99656"/>
    <lineage>
        <taxon>Bacteria</taxon>
        <taxon>Bacillati</taxon>
        <taxon>Bacillota</taxon>
        <taxon>Clostridia</taxon>
        <taxon>Lachnospirales</taxon>
        <taxon>Lachnospiraceae</taxon>
    </lineage>
</organism>
<dbReference type="SMART" id="SM00855">
    <property type="entry name" value="PGAM"/>
    <property type="match status" value="1"/>
</dbReference>
<proteinExistence type="predicted"/>
<dbReference type="InterPro" id="IPR013078">
    <property type="entry name" value="His_Pase_superF_clade-1"/>
</dbReference>
<sequence length="192" mass="22482">MKLIFIRHGQTDWNLEKRIQGSTDIELNKNGLDQGKRLGIELKDMHLHIEKIYTSKQKRAEQTAEIVSQYLNKKYEVLEGLEEMNLGLWEGNTWTEVQEKYPAQYSKWLIDRRYTRLPEGESYQDVLDRLLPILKKIIKINSSDVLIVTHSAVIMCLLSYLRDTPFNQMVENYAMKNTEIVEIDSKEFGGIS</sequence>
<dbReference type="Pfam" id="PF00300">
    <property type="entry name" value="His_Phos_1"/>
    <property type="match status" value="1"/>
</dbReference>
<dbReference type="CDD" id="cd07067">
    <property type="entry name" value="HP_PGM_like"/>
    <property type="match status" value="1"/>
</dbReference>
<gene>
    <name evidence="4" type="ORF">SAMN05421659_109111</name>
</gene>
<dbReference type="InterPro" id="IPR003094">
    <property type="entry name" value="6Pfruct_kin"/>
</dbReference>
<dbReference type="Gene3D" id="3.40.50.1240">
    <property type="entry name" value="Phosphoglycerate mutase-like"/>
    <property type="match status" value="1"/>
</dbReference>
<feature type="active site" description="Proton donor/acceptor" evidence="1">
    <location>
        <position position="83"/>
    </location>
</feature>
<dbReference type="GO" id="GO:0006003">
    <property type="term" value="P:fructose 2,6-bisphosphate metabolic process"/>
    <property type="evidence" value="ECO:0007669"/>
    <property type="project" value="InterPro"/>
</dbReference>